<dbReference type="EMBL" id="QKTX01000004">
    <property type="protein sequence ID" value="PZV84359.1"/>
    <property type="molecule type" value="Genomic_DNA"/>
</dbReference>
<keyword evidence="5" id="KW-1185">Reference proteome</keyword>
<dbReference type="Pfam" id="PF06877">
    <property type="entry name" value="RraB"/>
    <property type="match status" value="1"/>
</dbReference>
<organism evidence="4 5">
    <name type="scientific">Algoriphagus aquaeductus</name>
    <dbReference type="NCBI Taxonomy" id="475299"/>
    <lineage>
        <taxon>Bacteria</taxon>
        <taxon>Pseudomonadati</taxon>
        <taxon>Bacteroidota</taxon>
        <taxon>Cytophagia</taxon>
        <taxon>Cytophagales</taxon>
        <taxon>Cyclobacteriaceae</taxon>
        <taxon>Algoriphagus</taxon>
    </lineage>
</organism>
<dbReference type="AlphaFoldDB" id="A0A326S040"/>
<feature type="domain" description="Regulator of ribonuclease activity B" evidence="3">
    <location>
        <begin position="170"/>
        <end position="270"/>
    </location>
</feature>
<dbReference type="InterPro" id="IPR009671">
    <property type="entry name" value="RraB_dom"/>
</dbReference>
<dbReference type="InterPro" id="IPR016097">
    <property type="entry name" value="DUF695"/>
</dbReference>
<comment type="caution">
    <text evidence="4">The sequence shown here is derived from an EMBL/GenBank/DDBJ whole genome shotgun (WGS) entry which is preliminary data.</text>
</comment>
<feature type="region of interest" description="Disordered" evidence="1">
    <location>
        <begin position="1"/>
        <end position="23"/>
    </location>
</feature>
<evidence type="ECO:0000313" key="5">
    <source>
        <dbReference type="Proteomes" id="UP000248917"/>
    </source>
</evidence>
<protein>
    <submittedName>
        <fullName evidence="4">Uncharacterized protein (TIGR01619 family)</fullName>
    </submittedName>
</protein>
<sequence length="275" mass="31912">MGLFDKLYGKTNPTQTTSNSQSKVGHQEEWEFYFSNVNDKLGSIYVNLGLRKVAPIADKPNVVWVSIKMNNPREDGLSSQEESGLLGDIEDALVEKIISKHNAIYVGRLTSAGDRDLYFYFGDTTLYDKTISEVMVAYPKYQFDFGSKEDKEWGGYFDFLYPLPQQFQSIQNRRVIEQLEKGGDNLTKEREVFHWIYFKSESDREIFLEKIKNDNFSIVDKGSDKSYGEFAYRLQLKRVDKVDQNSVDEYVIYLWKLANEIGGDYDGWETSIEKD</sequence>
<feature type="domain" description="DUF695" evidence="2">
    <location>
        <begin position="29"/>
        <end position="161"/>
    </location>
</feature>
<evidence type="ECO:0000313" key="4">
    <source>
        <dbReference type="EMBL" id="PZV84359.1"/>
    </source>
</evidence>
<gene>
    <name evidence="4" type="ORF">CLV31_1047</name>
</gene>
<evidence type="ECO:0000259" key="2">
    <source>
        <dbReference type="Pfam" id="PF05117"/>
    </source>
</evidence>
<dbReference type="Pfam" id="PF05117">
    <property type="entry name" value="DUF695"/>
    <property type="match status" value="1"/>
</dbReference>
<evidence type="ECO:0000259" key="3">
    <source>
        <dbReference type="Pfam" id="PF06877"/>
    </source>
</evidence>
<name>A0A326S040_9BACT</name>
<dbReference type="Proteomes" id="UP000248917">
    <property type="component" value="Unassembled WGS sequence"/>
</dbReference>
<dbReference type="Gene3D" id="3.30.70.970">
    <property type="entry name" value="RraB-like"/>
    <property type="match status" value="1"/>
</dbReference>
<dbReference type="InterPro" id="IPR036701">
    <property type="entry name" value="RraB-like_sf"/>
</dbReference>
<feature type="compositionally biased region" description="Low complexity" evidence="1">
    <location>
        <begin position="11"/>
        <end position="22"/>
    </location>
</feature>
<proteinExistence type="predicted"/>
<accession>A0A326S040</accession>
<dbReference type="SUPFAM" id="SSF89946">
    <property type="entry name" value="Hypothetical protein VC0424"/>
    <property type="match status" value="1"/>
</dbReference>
<reference evidence="4 5" key="1">
    <citation type="submission" date="2018-06" db="EMBL/GenBank/DDBJ databases">
        <title>Genomic Encyclopedia of Archaeal and Bacterial Type Strains, Phase II (KMG-II): from individual species to whole genera.</title>
        <authorList>
            <person name="Goeker M."/>
        </authorList>
    </citation>
    <scope>NUCLEOTIDE SEQUENCE [LARGE SCALE GENOMIC DNA]</scope>
    <source>
        <strain evidence="4 5">T4</strain>
    </source>
</reference>
<evidence type="ECO:0000256" key="1">
    <source>
        <dbReference type="SAM" id="MobiDB-lite"/>
    </source>
</evidence>